<evidence type="ECO:0000313" key="1">
    <source>
        <dbReference type="EMBL" id="DAF94982.1"/>
    </source>
</evidence>
<proteinExistence type="predicted"/>
<dbReference type="PROSITE" id="PS00432">
    <property type="entry name" value="ACTINS_2"/>
    <property type="match status" value="1"/>
</dbReference>
<name>A0A8S5UKT3_9CAUD</name>
<dbReference type="EMBL" id="BK016102">
    <property type="protein sequence ID" value="DAF94982.1"/>
    <property type="molecule type" value="Genomic_DNA"/>
</dbReference>
<dbReference type="GO" id="GO:0005198">
    <property type="term" value="F:structural molecule activity"/>
    <property type="evidence" value="ECO:0007669"/>
    <property type="project" value="InterPro"/>
</dbReference>
<accession>A0A8S5UKT3</accession>
<protein>
    <submittedName>
        <fullName evidence="1">Tail tube protein</fullName>
    </submittedName>
</protein>
<dbReference type="Pfam" id="PF06841">
    <property type="entry name" value="Phage_T4_gp19"/>
    <property type="match status" value="1"/>
</dbReference>
<reference evidence="1" key="1">
    <citation type="journal article" date="2021" name="Proc. Natl. Acad. Sci. U.S.A.">
        <title>A Catalog of Tens of Thousands of Viruses from Human Metagenomes Reveals Hidden Associations with Chronic Diseases.</title>
        <authorList>
            <person name="Tisza M.J."/>
            <person name="Buck C.B."/>
        </authorList>
    </citation>
    <scope>NUCLEOTIDE SEQUENCE</scope>
    <source>
        <strain evidence="1">CtQf419</strain>
    </source>
</reference>
<dbReference type="InterPro" id="IPR004001">
    <property type="entry name" value="Actin_CS"/>
</dbReference>
<sequence>MADKPRTTGVTQRWQYRVRLGAMEIAYFQKGNLPSKEIEESTFKPAGLIFDEKYPGRIKYNDITLEKGQRIGSDLEADEWFNSAADGPNNELGSAYTKQVELERLDRRGNVIDRFILHEAWCKKIEYDDFGDGSSDANMEKLTICYTYYERV</sequence>
<dbReference type="InterPro" id="IPR010667">
    <property type="entry name" value="Phage_T4_Gp19"/>
</dbReference>
<organism evidence="1">
    <name type="scientific">Myoviridae sp. ctQf419</name>
    <dbReference type="NCBI Taxonomy" id="2825102"/>
    <lineage>
        <taxon>Viruses</taxon>
        <taxon>Duplodnaviria</taxon>
        <taxon>Heunggongvirae</taxon>
        <taxon>Uroviricota</taxon>
        <taxon>Caudoviricetes</taxon>
    </lineage>
</organism>